<sequence>MFDSLEIRNENYEFIQNYDTEIQDWLENIDAKAEVPFNQSPLTFEDFAHFDRSLLFGFTNREFVLTLLKLTTPSSQINQVYTTRIRHPPDYIFGTSDFKINLFDHYIEKSPIQYISNVDAFMMIREADEILKLSSREEYENIGHLNGYTRKVYKGRVLTPTEFGMLLREATLMKNFAIKYATSRRLLPVYKLIQVVIESSNFDPIRGFPWKKNPILGALSYLYDGYNDFPYREVEKDTVFLESASMILPEITFALIELWIKYLMIDMTPCELMVGINSQLEWATTSLDAKLLAFKDSRVNINKVLIDQTIQITGITHGYKSIKGIVTEYAPREIWMEEDRQFGIDFQEYETEFLSTCPIALRNYLIERKILTEKGRFTNARVIPNLTELKRLYTVINVITQHGLFIKNPVVLTMTKSILPRASIAFACPATDIMYNQSIFTAKLPLHLGWDDSPIFREMLYEGRKVLEAYHERFNHLNLEEEFIKALTNNSGGVDYQPTNEEKVDIPESILRTFGKKRLMYFLLNPILYESFPDWINALKSVTNSGERKQVDRRGRVIQMVSNAAQLGPFLLFLWVDIMGKKEPELSSKKNTGGINDINALLRSTSNIYGIQESADISGMDASTTRVATSFINGLLIELLQKCDHDKYFFSRRMMWDIFQKEDGVEKFKEAVPIHPGVPVLQISESVGESFNYRLNIPELSAYGTRILMDTSPQVFPSGKFSTNAQHSLLNMLVLRVLKRRLILKSLQHRIPIFQLGVKVSGDDIFASFELRVNDDKACREFSQSLVTIFTEIGFKIGSLLSRYSATFLQQSAVFGTVLPKPDRISLTTSERGDSLKLGVFDAFSELRDITKELSSRVHYPSSTRGFLFLVANQLRRVRVDISDVSKDARATLESLRVELITRDQSYAAKCGFDKSLIPYRLILGKSYVHLILPLMALFISGGFDLPFPSSALLNYVPASNIFTPRGSISDWKMRKVLLKKGRHLTDYTLESALQTSFNVHAIPQSKTRDMIHAVRKTEEKLMVSMTQYLQDLYDNDLANFLGLDWLKHFQAFNVKEVLERLRLAKFPKSIRDEWADRLKFRLNFDAIIRSRLAGLKLSAAGFKLSKRLAFYNSPNERITQAITSGGDSALEFKIHRLELLFHMMTFKIGQSWRRDVDYEVALLCDYEVTSKTLSISRDFIIDVHGQLMLSSGLDRDRDIILYKFGHNLYDLSVQFSGYYALAPGPFKDYKHEELVKFAAHVRNTQPTMLKLVWEFANVHERYQRELERIIEFGEAQELSEWKSIIHTRQVFELSTSIRHIQRLWDFEYLNDNRINRMTYVIMRDMAYSENALWLTKGRFKYSQAMLLIHGGMRSKLNSLIKTTLQHV</sequence>
<evidence type="ECO:0000256" key="1">
    <source>
        <dbReference type="ARBA" id="ARBA00022679"/>
    </source>
</evidence>
<keyword evidence="1" id="KW-0808">Transferase</keyword>
<dbReference type="Gene3D" id="3.90.1850.10">
    <property type="entry name" value="RNA-directed RNA polymerase lambda-3"/>
    <property type="match status" value="1"/>
</dbReference>
<dbReference type="SUPFAM" id="SSF56672">
    <property type="entry name" value="DNA/RNA polymerases"/>
    <property type="match status" value="1"/>
</dbReference>
<protein>
    <submittedName>
        <fullName evidence="3">RNA-dependent RNA polymerase</fullName>
    </submittedName>
</protein>
<dbReference type="InterPro" id="IPR043502">
    <property type="entry name" value="DNA/RNA_pol_sf"/>
</dbReference>
<dbReference type="GO" id="GO:0003968">
    <property type="term" value="F:RNA-directed RNA polymerase activity"/>
    <property type="evidence" value="ECO:0007669"/>
    <property type="project" value="UniProtKB-KW"/>
</dbReference>
<dbReference type="Pfam" id="PF22212">
    <property type="entry name" value="CPV_RdRP_pol_dom"/>
    <property type="match status" value="1"/>
</dbReference>
<evidence type="ECO:0000256" key="2">
    <source>
        <dbReference type="ARBA" id="ARBA00022695"/>
    </source>
</evidence>
<name>A0A3G3BTK1_9VIRU</name>
<evidence type="ECO:0000313" key="3">
    <source>
        <dbReference type="EMBL" id="AYP67577.1"/>
    </source>
</evidence>
<keyword evidence="2" id="KW-0548">Nucleotidyltransferase</keyword>
<accession>A0A3G3BTK1</accession>
<keyword evidence="3" id="KW-0696">RNA-directed RNA polymerase</keyword>
<dbReference type="EMBL" id="MK026600">
    <property type="protein sequence ID" value="AYP67577.1"/>
    <property type="molecule type" value="Genomic_RNA"/>
</dbReference>
<reference evidence="3" key="1">
    <citation type="submission" date="2018-10" db="EMBL/GenBank/DDBJ databases">
        <title>Extensive Diversity of RNA Viruses in Australian Ticks.</title>
        <authorList>
            <person name="Harvey E."/>
            <person name="Rose K."/>
            <person name="Eden J.-S."/>
            <person name="Lo N."/>
            <person name="Abeyasuriya T."/>
            <person name="Shi M."/>
            <person name="Doggett S.L."/>
            <person name="Holmes E.C."/>
        </authorList>
    </citation>
    <scope>NUCLEOTIDE SEQUENCE</scope>
</reference>
<organism evidence="3">
    <name type="scientific">Shelly beach virus</name>
    <dbReference type="NCBI Taxonomy" id="2485878"/>
    <lineage>
        <taxon>Viruses</taxon>
        <taxon>Riboviria</taxon>
    </lineage>
</organism>
<proteinExistence type="predicted"/>